<feature type="transmembrane region" description="Helical" evidence="7">
    <location>
        <begin position="159"/>
        <end position="178"/>
    </location>
</feature>
<dbReference type="InterPro" id="IPR035906">
    <property type="entry name" value="MetI-like_sf"/>
</dbReference>
<evidence type="ECO:0000256" key="4">
    <source>
        <dbReference type="ARBA" id="ARBA00022692"/>
    </source>
</evidence>
<evidence type="ECO:0000256" key="5">
    <source>
        <dbReference type="ARBA" id="ARBA00022989"/>
    </source>
</evidence>
<sequence length="286" mass="32907">MKKVMHPLLHLVVHLVLAISGIICLGALPSLFVGLEVNVEAYIQTIKQLCVQLLNPTSITYGDYDRLLFPQLFVQYGETLIIFISAFVISLVVATLLVYGLLHMSNKAQARVKAFLLILESIPDVAFILGVQLVVVWIFQQTGIIIFRIVGTWDETVRALPIICLSIPTIIMFTKMLLLRFEDELVKDYVLLAKAKGMRKLYILHHHIYRNVMLSILFFSKTIIWFMLSNLFIVEYLFNSMGIFMFIYDHPTAEVFTISLLLLYIPIFCVFHVLRFIAPHVRKEEI</sequence>
<reference evidence="9" key="1">
    <citation type="journal article" date="2014" name="Int. J. Syst. Evol. Microbiol.">
        <title>Complete genome sequence of Corynebacterium casei LMG S-19264T (=DSM 44701T), isolated from a smear-ripened cheese.</title>
        <authorList>
            <consortium name="US DOE Joint Genome Institute (JGI-PGF)"/>
            <person name="Walter F."/>
            <person name="Albersmeier A."/>
            <person name="Kalinowski J."/>
            <person name="Ruckert C."/>
        </authorList>
    </citation>
    <scope>NUCLEOTIDE SEQUENCE</scope>
    <source>
        <strain evidence="9">CGMCC 1.12698</strain>
    </source>
</reference>
<evidence type="ECO:0000313" key="9">
    <source>
        <dbReference type="EMBL" id="GGE77225.1"/>
    </source>
</evidence>
<dbReference type="PANTHER" id="PTHR30465">
    <property type="entry name" value="INNER MEMBRANE ABC TRANSPORTER"/>
    <property type="match status" value="1"/>
</dbReference>
<evidence type="ECO:0000256" key="1">
    <source>
        <dbReference type="ARBA" id="ARBA00004651"/>
    </source>
</evidence>
<accession>A0A917AV83</accession>
<keyword evidence="2 7" id="KW-0813">Transport</keyword>
<name>A0A917AV83_9BACI</name>
<dbReference type="EMBL" id="BMFK01000002">
    <property type="protein sequence ID" value="GGE77225.1"/>
    <property type="molecule type" value="Genomic_DNA"/>
</dbReference>
<dbReference type="SUPFAM" id="SSF161098">
    <property type="entry name" value="MetI-like"/>
    <property type="match status" value="1"/>
</dbReference>
<dbReference type="Gene3D" id="1.10.3720.10">
    <property type="entry name" value="MetI-like"/>
    <property type="match status" value="1"/>
</dbReference>
<evidence type="ECO:0000313" key="10">
    <source>
        <dbReference type="Proteomes" id="UP000605259"/>
    </source>
</evidence>
<feature type="transmembrane region" description="Helical" evidence="7">
    <location>
        <begin position="208"/>
        <end position="233"/>
    </location>
</feature>
<comment type="caution">
    <text evidence="9">The sequence shown here is derived from an EMBL/GenBank/DDBJ whole genome shotgun (WGS) entry which is preliminary data.</text>
</comment>
<evidence type="ECO:0000256" key="2">
    <source>
        <dbReference type="ARBA" id="ARBA00022448"/>
    </source>
</evidence>
<keyword evidence="6 7" id="KW-0472">Membrane</keyword>
<dbReference type="InterPro" id="IPR000515">
    <property type="entry name" value="MetI-like"/>
</dbReference>
<dbReference type="Pfam" id="PF00528">
    <property type="entry name" value="BPD_transp_1"/>
    <property type="match status" value="1"/>
</dbReference>
<dbReference type="PANTHER" id="PTHR30465:SF44">
    <property type="entry name" value="ABC-TYPE DIPEPTIDE_OLIGOPEPTIDE TRANSPORT SYSTEM, PERMEASE COMPONENT"/>
    <property type="match status" value="1"/>
</dbReference>
<protein>
    <submittedName>
        <fullName evidence="9">Peptide ABC transporter permease</fullName>
    </submittedName>
</protein>
<keyword evidence="10" id="KW-1185">Reference proteome</keyword>
<proteinExistence type="inferred from homology"/>
<comment type="similarity">
    <text evidence="7">Belongs to the binding-protein-dependent transport system permease family.</text>
</comment>
<feature type="transmembrane region" description="Helical" evidence="7">
    <location>
        <begin position="114"/>
        <end position="139"/>
    </location>
</feature>
<gene>
    <name evidence="9" type="ORF">GCM10007140_28580</name>
</gene>
<dbReference type="CDD" id="cd06261">
    <property type="entry name" value="TM_PBP2"/>
    <property type="match status" value="1"/>
</dbReference>
<dbReference type="PROSITE" id="PS50928">
    <property type="entry name" value="ABC_TM1"/>
    <property type="match status" value="1"/>
</dbReference>
<dbReference type="GO" id="GO:0055085">
    <property type="term" value="P:transmembrane transport"/>
    <property type="evidence" value="ECO:0007669"/>
    <property type="project" value="InterPro"/>
</dbReference>
<feature type="transmembrane region" description="Helical" evidence="7">
    <location>
        <begin position="253"/>
        <end position="274"/>
    </location>
</feature>
<dbReference type="GO" id="GO:0005886">
    <property type="term" value="C:plasma membrane"/>
    <property type="evidence" value="ECO:0007669"/>
    <property type="project" value="UniProtKB-SubCell"/>
</dbReference>
<feature type="domain" description="ABC transmembrane type-1" evidence="8">
    <location>
        <begin position="76"/>
        <end position="274"/>
    </location>
</feature>
<evidence type="ECO:0000259" key="8">
    <source>
        <dbReference type="PROSITE" id="PS50928"/>
    </source>
</evidence>
<feature type="transmembrane region" description="Helical" evidence="7">
    <location>
        <begin position="80"/>
        <end position="102"/>
    </location>
</feature>
<evidence type="ECO:0000256" key="6">
    <source>
        <dbReference type="ARBA" id="ARBA00023136"/>
    </source>
</evidence>
<evidence type="ECO:0000256" key="3">
    <source>
        <dbReference type="ARBA" id="ARBA00022475"/>
    </source>
</evidence>
<keyword evidence="3" id="KW-1003">Cell membrane</keyword>
<reference evidence="9" key="2">
    <citation type="submission" date="2020-09" db="EMBL/GenBank/DDBJ databases">
        <authorList>
            <person name="Sun Q."/>
            <person name="Zhou Y."/>
        </authorList>
    </citation>
    <scope>NUCLEOTIDE SEQUENCE</scope>
    <source>
        <strain evidence="9">CGMCC 1.12698</strain>
    </source>
</reference>
<organism evidence="9 10">
    <name type="scientific">Priestia taiwanensis</name>
    <dbReference type="NCBI Taxonomy" id="1347902"/>
    <lineage>
        <taxon>Bacteria</taxon>
        <taxon>Bacillati</taxon>
        <taxon>Bacillota</taxon>
        <taxon>Bacilli</taxon>
        <taxon>Bacillales</taxon>
        <taxon>Bacillaceae</taxon>
        <taxon>Priestia</taxon>
    </lineage>
</organism>
<comment type="subcellular location">
    <subcellularLocation>
        <location evidence="1 7">Cell membrane</location>
        <topology evidence="1 7">Multi-pass membrane protein</topology>
    </subcellularLocation>
</comment>
<keyword evidence="4 7" id="KW-0812">Transmembrane</keyword>
<dbReference type="AlphaFoldDB" id="A0A917AV83"/>
<keyword evidence="5 7" id="KW-1133">Transmembrane helix</keyword>
<dbReference type="Proteomes" id="UP000605259">
    <property type="component" value="Unassembled WGS sequence"/>
</dbReference>
<evidence type="ECO:0000256" key="7">
    <source>
        <dbReference type="RuleBase" id="RU363032"/>
    </source>
</evidence>
<feature type="transmembrane region" description="Helical" evidence="7">
    <location>
        <begin position="12"/>
        <end position="32"/>
    </location>
</feature>